<evidence type="ECO:0000313" key="1">
    <source>
        <dbReference type="EMBL" id="ATW71433.1"/>
    </source>
</evidence>
<name>A0A2I5HSF9_FAUOS</name>
<dbReference type="AlphaFoldDB" id="A0A2I5HSF9"/>
<gene>
    <name evidence="1" type="ORF">NP7_13990</name>
</gene>
<proteinExistence type="predicted"/>
<geneLocation type="plasmid" evidence="2">
    <name>pnp7-1</name>
</geneLocation>
<keyword evidence="1" id="KW-0614">Plasmid</keyword>
<reference evidence="2" key="1">
    <citation type="submission" date="2017-10" db="EMBL/GenBank/DDBJ databases">
        <title>Complete genome sequence of Moraxella osloensis NP7 isolated from human skin.</title>
        <authorList>
            <person name="Lee K."/>
            <person name="Lim J.Y."/>
            <person name="Hwang I."/>
        </authorList>
    </citation>
    <scope>NUCLEOTIDE SEQUENCE [LARGE SCALE GENOMIC DNA]</scope>
    <source>
        <strain evidence="2">NP7</strain>
        <plasmid evidence="2">pnp7-1</plasmid>
    </source>
</reference>
<dbReference type="SUPFAM" id="SSF46689">
    <property type="entry name" value="Homeodomain-like"/>
    <property type="match status" value="1"/>
</dbReference>
<dbReference type="InterPro" id="IPR009057">
    <property type="entry name" value="Homeodomain-like_sf"/>
</dbReference>
<dbReference type="EMBL" id="CP024444">
    <property type="protein sequence ID" value="ATW71433.1"/>
    <property type="molecule type" value="Genomic_DNA"/>
</dbReference>
<sequence length="59" mass="6760">MYPKVKYSEARKEEIINAYHERASMRGIQRIYGTAPATLSNWLKKSPDTDNPTPTTCKT</sequence>
<organism evidence="1 2">
    <name type="scientific">Faucicola osloensis</name>
    <name type="common">Moraxella osloensis</name>
    <dbReference type="NCBI Taxonomy" id="34062"/>
    <lineage>
        <taxon>Bacteria</taxon>
        <taxon>Pseudomonadati</taxon>
        <taxon>Pseudomonadota</taxon>
        <taxon>Gammaproteobacteria</taxon>
        <taxon>Moraxellales</taxon>
        <taxon>Moraxellaceae</taxon>
        <taxon>Faucicola</taxon>
    </lineage>
</organism>
<evidence type="ECO:0000313" key="2">
    <source>
        <dbReference type="Proteomes" id="UP000229340"/>
    </source>
</evidence>
<protein>
    <recommendedName>
        <fullName evidence="3">Transposase</fullName>
    </recommendedName>
</protein>
<dbReference type="Proteomes" id="UP000229340">
    <property type="component" value="Plasmid pNP7-1"/>
</dbReference>
<evidence type="ECO:0008006" key="3">
    <source>
        <dbReference type="Google" id="ProtNLM"/>
    </source>
</evidence>
<accession>A0A2I5HSF9</accession>